<organism evidence="2 3">
    <name type="scientific">Mucilaginibacter glaciei</name>
    <dbReference type="NCBI Taxonomy" id="2772109"/>
    <lineage>
        <taxon>Bacteria</taxon>
        <taxon>Pseudomonadati</taxon>
        <taxon>Bacteroidota</taxon>
        <taxon>Sphingobacteriia</taxon>
        <taxon>Sphingobacteriales</taxon>
        <taxon>Sphingobacteriaceae</taxon>
        <taxon>Mucilaginibacter</taxon>
    </lineage>
</organism>
<evidence type="ECO:0000313" key="2">
    <source>
        <dbReference type="EMBL" id="MBD1394843.1"/>
    </source>
</evidence>
<evidence type="ECO:0000256" key="1">
    <source>
        <dbReference type="SAM" id="SignalP"/>
    </source>
</evidence>
<feature type="signal peptide" evidence="1">
    <location>
        <begin position="1"/>
        <end position="20"/>
    </location>
</feature>
<accession>A0A926NZK7</accession>
<dbReference type="RefSeq" id="WP_191164848.1">
    <property type="nucleotide sequence ID" value="NZ_JACWMX010000007.1"/>
</dbReference>
<proteinExistence type="predicted"/>
<protein>
    <submittedName>
        <fullName evidence="2">Uncharacterized protein</fullName>
    </submittedName>
</protein>
<dbReference type="EMBL" id="JACWMX010000007">
    <property type="protein sequence ID" value="MBD1394843.1"/>
    <property type="molecule type" value="Genomic_DNA"/>
</dbReference>
<keyword evidence="3" id="KW-1185">Reference proteome</keyword>
<reference evidence="2" key="1">
    <citation type="submission" date="2020-09" db="EMBL/GenBank/DDBJ databases">
        <title>Novel species of Mucilaginibacter isolated from a glacier on the Tibetan Plateau.</title>
        <authorList>
            <person name="Liu Q."/>
            <person name="Xin Y.-H."/>
        </authorList>
    </citation>
    <scope>NUCLEOTIDE SEQUENCE</scope>
    <source>
        <strain evidence="2">ZB1P21</strain>
    </source>
</reference>
<keyword evidence="1" id="KW-0732">Signal</keyword>
<comment type="caution">
    <text evidence="2">The sequence shown here is derived from an EMBL/GenBank/DDBJ whole genome shotgun (WGS) entry which is preliminary data.</text>
</comment>
<name>A0A926NZK7_9SPHI</name>
<gene>
    <name evidence="2" type="ORF">IDJ76_17185</name>
</gene>
<sequence length="199" mass="20958">MRKLLFAAGLLMLAPNLLIAQFNSSGGTTTTPDAVGIGITSSLANKLHVFSNTSLDGVSADGVNPAFTLRNNGTLMGYAPGLITTSNTHFPGTMAGDIAFRANSGRFLFGTTGNNATMSVANGRVAIGNLNGTYLNPGYPLTVSSYVGSGLGYLSAMFTIILRHYLNLVSAWKMSVTGDVVIVSWLRQMVHHSAREILL</sequence>
<feature type="chain" id="PRO_5037541616" evidence="1">
    <location>
        <begin position="21"/>
        <end position="199"/>
    </location>
</feature>
<dbReference type="Proteomes" id="UP000619078">
    <property type="component" value="Unassembled WGS sequence"/>
</dbReference>
<evidence type="ECO:0000313" key="3">
    <source>
        <dbReference type="Proteomes" id="UP000619078"/>
    </source>
</evidence>
<dbReference type="AlphaFoldDB" id="A0A926NZK7"/>